<dbReference type="EMBL" id="HG002041">
    <property type="protein sequence ID" value="CDF39467.1"/>
    <property type="molecule type" value="Genomic_DNA"/>
</dbReference>
<dbReference type="Gramene" id="CDF39467">
    <property type="protein sequence ID" value="CDF39467"/>
    <property type="gene ID" value="CHC_T00000294001"/>
</dbReference>
<organism evidence="1 2">
    <name type="scientific">Chondrus crispus</name>
    <name type="common">Carrageen Irish moss</name>
    <name type="synonym">Polymorpha crispa</name>
    <dbReference type="NCBI Taxonomy" id="2769"/>
    <lineage>
        <taxon>Eukaryota</taxon>
        <taxon>Rhodophyta</taxon>
        <taxon>Florideophyceae</taxon>
        <taxon>Rhodymeniophycidae</taxon>
        <taxon>Gigartinales</taxon>
        <taxon>Gigartinaceae</taxon>
        <taxon>Chondrus</taxon>
    </lineage>
</organism>
<accession>R7QLT9</accession>
<dbReference type="RefSeq" id="XP_005719378.1">
    <property type="nucleotide sequence ID" value="XM_005719321.1"/>
</dbReference>
<evidence type="ECO:0000313" key="2">
    <source>
        <dbReference type="Proteomes" id="UP000012073"/>
    </source>
</evidence>
<proteinExistence type="predicted"/>
<sequence length="82" mass="9121">MVAKQSIVLWTQRRTQPDCLSVSTSYWIPGIHAWKLQVALPFIRLPSEFTGQRTHCHFSTNPNRLLAAPAPCPSVFNVGTGS</sequence>
<protein>
    <submittedName>
        <fullName evidence="1">Uncharacterized protein</fullName>
    </submittedName>
</protein>
<dbReference type="AlphaFoldDB" id="R7QLT9"/>
<dbReference type="GeneID" id="17327093"/>
<evidence type="ECO:0000313" key="1">
    <source>
        <dbReference type="EMBL" id="CDF39467.1"/>
    </source>
</evidence>
<name>R7QLT9_CHOCR</name>
<gene>
    <name evidence="1" type="ORF">CHC_T00000294001</name>
</gene>
<dbReference type="KEGG" id="ccp:CHC_T00000294001"/>
<keyword evidence="2" id="KW-1185">Reference proteome</keyword>
<dbReference type="Proteomes" id="UP000012073">
    <property type="component" value="Unassembled WGS sequence"/>
</dbReference>
<reference evidence="2" key="1">
    <citation type="journal article" date="2013" name="Proc. Natl. Acad. Sci. U.S.A.">
        <title>Genome structure and metabolic features in the red seaweed Chondrus crispus shed light on evolution of the Archaeplastida.</title>
        <authorList>
            <person name="Collen J."/>
            <person name="Porcel B."/>
            <person name="Carre W."/>
            <person name="Ball S.G."/>
            <person name="Chaparro C."/>
            <person name="Tonon T."/>
            <person name="Barbeyron T."/>
            <person name="Michel G."/>
            <person name="Noel B."/>
            <person name="Valentin K."/>
            <person name="Elias M."/>
            <person name="Artiguenave F."/>
            <person name="Arun A."/>
            <person name="Aury J.M."/>
            <person name="Barbosa-Neto J.F."/>
            <person name="Bothwell J.H."/>
            <person name="Bouget F.Y."/>
            <person name="Brillet L."/>
            <person name="Cabello-Hurtado F."/>
            <person name="Capella-Gutierrez S."/>
            <person name="Charrier B."/>
            <person name="Cladiere L."/>
            <person name="Cock J.M."/>
            <person name="Coelho S.M."/>
            <person name="Colleoni C."/>
            <person name="Czjzek M."/>
            <person name="Da Silva C."/>
            <person name="Delage L."/>
            <person name="Denoeud F."/>
            <person name="Deschamps P."/>
            <person name="Dittami S.M."/>
            <person name="Gabaldon T."/>
            <person name="Gachon C.M."/>
            <person name="Groisillier A."/>
            <person name="Herve C."/>
            <person name="Jabbari K."/>
            <person name="Katinka M."/>
            <person name="Kloareg B."/>
            <person name="Kowalczyk N."/>
            <person name="Labadie K."/>
            <person name="Leblanc C."/>
            <person name="Lopez P.J."/>
            <person name="McLachlan D.H."/>
            <person name="Meslet-Cladiere L."/>
            <person name="Moustafa A."/>
            <person name="Nehr Z."/>
            <person name="Nyvall Collen P."/>
            <person name="Panaud O."/>
            <person name="Partensky F."/>
            <person name="Poulain J."/>
            <person name="Rensing S.A."/>
            <person name="Rousvoal S."/>
            <person name="Samson G."/>
            <person name="Symeonidi A."/>
            <person name="Weissenbach J."/>
            <person name="Zambounis A."/>
            <person name="Wincker P."/>
            <person name="Boyen C."/>
        </authorList>
    </citation>
    <scope>NUCLEOTIDE SEQUENCE [LARGE SCALE GENOMIC DNA]</scope>
    <source>
        <strain evidence="2">cv. Stackhouse</strain>
    </source>
</reference>